<gene>
    <name evidence="8" type="ORF">CN491_23260</name>
</gene>
<keyword evidence="6" id="KW-1133">Transmembrane helix</keyword>
<evidence type="ECO:0000256" key="7">
    <source>
        <dbReference type="ARBA" id="ARBA00023136"/>
    </source>
</evidence>
<dbReference type="Pfam" id="PF03845">
    <property type="entry name" value="Spore_permease"/>
    <property type="match status" value="1"/>
</dbReference>
<keyword evidence="7" id="KW-0472">Membrane</keyword>
<dbReference type="NCBIfam" id="TIGR00912">
    <property type="entry name" value="2A0309"/>
    <property type="match status" value="1"/>
</dbReference>
<evidence type="ECO:0000256" key="1">
    <source>
        <dbReference type="ARBA" id="ARBA00004141"/>
    </source>
</evidence>
<dbReference type="InterPro" id="IPR004761">
    <property type="entry name" value="Spore_GerAB"/>
</dbReference>
<dbReference type="Proteomes" id="UP000220900">
    <property type="component" value="Unassembled WGS sequence"/>
</dbReference>
<reference evidence="8 9" key="1">
    <citation type="submission" date="2017-09" db="EMBL/GenBank/DDBJ databases">
        <title>Large-scale bioinformatics analysis of Bacillus genomes uncovers conserved roles of natural products in bacterial physiology.</title>
        <authorList>
            <consortium name="Agbiome Team Llc"/>
            <person name="Bleich R.M."/>
            <person name="Grubbs K.J."/>
            <person name="Santa Maria K.C."/>
            <person name="Allen S.E."/>
            <person name="Farag S."/>
            <person name="Shank E.A."/>
            <person name="Bowers A."/>
        </authorList>
    </citation>
    <scope>NUCLEOTIDE SEQUENCE [LARGE SCALE GENOMIC DNA]</scope>
    <source>
        <strain evidence="8 9">AFS002368</strain>
    </source>
</reference>
<dbReference type="AlphaFoldDB" id="A0A2B2GJY7"/>
<organism evidence="8 9">
    <name type="scientific">Bacillus cereus</name>
    <dbReference type="NCBI Taxonomy" id="1396"/>
    <lineage>
        <taxon>Bacteria</taxon>
        <taxon>Bacillati</taxon>
        <taxon>Bacillota</taxon>
        <taxon>Bacilli</taxon>
        <taxon>Bacillales</taxon>
        <taxon>Bacillaceae</taxon>
        <taxon>Bacillus</taxon>
        <taxon>Bacillus cereus group</taxon>
    </lineage>
</organism>
<evidence type="ECO:0000256" key="4">
    <source>
        <dbReference type="ARBA" id="ARBA00022544"/>
    </source>
</evidence>
<protein>
    <submittedName>
        <fullName evidence="8">Spore gernimation protein GerH</fullName>
    </submittedName>
</protein>
<dbReference type="PANTHER" id="PTHR34975">
    <property type="entry name" value="SPORE GERMINATION PROTEIN A2"/>
    <property type="match status" value="1"/>
</dbReference>
<comment type="subcellular location">
    <subcellularLocation>
        <location evidence="1">Membrane</location>
        <topology evidence="1">Multi-pass membrane protein</topology>
    </subcellularLocation>
</comment>
<sequence length="366" mass="42059">MSKVQEKYQISPIFVFFLIHSAQFGAGVLGFARIIAKAAGYDGWMGVLITGICIHILIWMMYFLLKETNGNLIDLQRQTFGKWLGNGINLIFMAYFLIISISVIRTYVEIIQVWMFPTASTWMLTLFLCLVSYYIISSGFRVITGICVISVGGTLGYLFLSLFVLKYSHWDNLLPMFTHSFSDILKAAHLSIYSMTGFEIYLMVYPFVKQPKKSHKFAQYGALFSNLLFLFSTLLAFTFFSEKQLLKTIWSQLSITQVIQLPFIERLEYIAISAYALVIVTSSILPLWATTRGIHEIFRVKQRGVLLALLLIILIVSQLLTNRHDINNFTSNASKVSFWLIYVYIPILFIIVWVKRKWKKSKAKAN</sequence>
<dbReference type="Gene3D" id="1.20.1740.10">
    <property type="entry name" value="Amino acid/polyamine transporter I"/>
    <property type="match status" value="1"/>
</dbReference>
<dbReference type="GO" id="GO:0009847">
    <property type="term" value="P:spore germination"/>
    <property type="evidence" value="ECO:0007669"/>
    <property type="project" value="InterPro"/>
</dbReference>
<keyword evidence="3" id="KW-0813">Transport</keyword>
<dbReference type="GO" id="GO:0016020">
    <property type="term" value="C:membrane"/>
    <property type="evidence" value="ECO:0007669"/>
    <property type="project" value="UniProtKB-SubCell"/>
</dbReference>
<keyword evidence="4" id="KW-0309">Germination</keyword>
<name>A0A2B2GJY7_BACCE</name>
<evidence type="ECO:0000256" key="3">
    <source>
        <dbReference type="ARBA" id="ARBA00022448"/>
    </source>
</evidence>
<dbReference type="RefSeq" id="WP_098269383.1">
    <property type="nucleotide sequence ID" value="NZ_NTZF01000033.1"/>
</dbReference>
<evidence type="ECO:0000313" key="9">
    <source>
        <dbReference type="Proteomes" id="UP000220900"/>
    </source>
</evidence>
<keyword evidence="5" id="KW-0812">Transmembrane</keyword>
<evidence type="ECO:0000256" key="2">
    <source>
        <dbReference type="ARBA" id="ARBA00007998"/>
    </source>
</evidence>
<dbReference type="EMBL" id="NTZF01000033">
    <property type="protein sequence ID" value="PES90582.1"/>
    <property type="molecule type" value="Genomic_DNA"/>
</dbReference>
<accession>A0A2B2GJY7</accession>
<proteinExistence type="inferred from homology"/>
<dbReference type="PANTHER" id="PTHR34975:SF2">
    <property type="entry name" value="SPORE GERMINATION PROTEIN A2"/>
    <property type="match status" value="1"/>
</dbReference>
<evidence type="ECO:0000256" key="5">
    <source>
        <dbReference type="ARBA" id="ARBA00022692"/>
    </source>
</evidence>
<evidence type="ECO:0000256" key="6">
    <source>
        <dbReference type="ARBA" id="ARBA00022989"/>
    </source>
</evidence>
<comment type="caution">
    <text evidence="8">The sequence shown here is derived from an EMBL/GenBank/DDBJ whole genome shotgun (WGS) entry which is preliminary data.</text>
</comment>
<comment type="similarity">
    <text evidence="2">Belongs to the amino acid-polyamine-organocation (APC) superfamily. Spore germination protein (SGP) (TC 2.A.3.9) family.</text>
</comment>
<evidence type="ECO:0000313" key="8">
    <source>
        <dbReference type="EMBL" id="PES90582.1"/>
    </source>
</evidence>